<reference evidence="2" key="2">
    <citation type="submission" date="2016-02" db="EMBL/GenBank/DDBJ databases">
        <title>Genome sequencing of Aspergillus luchuensis NBRC 4314.</title>
        <authorList>
            <person name="Yamada O."/>
        </authorList>
    </citation>
    <scope>NUCLEOTIDE SEQUENCE [LARGE SCALE GENOMIC DNA]</scope>
    <source>
        <strain evidence="2">RIB 2604</strain>
    </source>
</reference>
<gene>
    <name evidence="1" type="ORF">RIB2604_00102560</name>
</gene>
<organism evidence="1 2">
    <name type="scientific">Aspergillus kawachii</name>
    <name type="common">White koji mold</name>
    <name type="synonym">Aspergillus awamori var. kawachi</name>
    <dbReference type="NCBI Taxonomy" id="1069201"/>
    <lineage>
        <taxon>Eukaryota</taxon>
        <taxon>Fungi</taxon>
        <taxon>Dikarya</taxon>
        <taxon>Ascomycota</taxon>
        <taxon>Pezizomycotina</taxon>
        <taxon>Eurotiomycetes</taxon>
        <taxon>Eurotiomycetidae</taxon>
        <taxon>Eurotiales</taxon>
        <taxon>Aspergillaceae</taxon>
        <taxon>Aspergillus</taxon>
        <taxon>Aspergillus subgen. Circumdati</taxon>
    </lineage>
</organism>
<dbReference type="AlphaFoldDB" id="A0A146EXP5"/>
<proteinExistence type="predicted"/>
<reference evidence="1 2" key="1">
    <citation type="journal article" date="2016" name="DNA Res.">
        <title>Genome sequence of Aspergillus luchuensis NBRC 4314.</title>
        <authorList>
            <person name="Yamada O."/>
            <person name="Machida M."/>
            <person name="Hosoyama A."/>
            <person name="Goto M."/>
            <person name="Takahashi T."/>
            <person name="Futagami T."/>
            <person name="Yamagata Y."/>
            <person name="Takeuchi M."/>
            <person name="Kobayashi T."/>
            <person name="Koike H."/>
            <person name="Abe K."/>
            <person name="Asai K."/>
            <person name="Arita M."/>
            <person name="Fujita N."/>
            <person name="Fukuda K."/>
            <person name="Higa K."/>
            <person name="Horikawa H."/>
            <person name="Ishikawa T."/>
            <person name="Jinno K."/>
            <person name="Kato Y."/>
            <person name="Kirimura K."/>
            <person name="Mizutani O."/>
            <person name="Nakasone K."/>
            <person name="Sano M."/>
            <person name="Shiraishi Y."/>
            <person name="Tsukahara M."/>
            <person name="Gomi K."/>
        </authorList>
    </citation>
    <scope>NUCLEOTIDE SEQUENCE [LARGE SCALE GENOMIC DNA]</scope>
    <source>
        <strain evidence="1 2">RIB 2604</strain>
    </source>
</reference>
<evidence type="ECO:0000313" key="2">
    <source>
        <dbReference type="Proteomes" id="UP000075230"/>
    </source>
</evidence>
<sequence>MFDVTSHMFPMLLVFKPAENPLRSGGNARSSGITTNIAAIFKGPTEKDARSLGDQPSETRRTRLRYIVGYDWRILGDNKLHKLQQELSNLDTRTS</sequence>
<name>A0A146EXP5_ASPKA</name>
<protein>
    <submittedName>
        <fullName evidence="1">Uncharacterized protein</fullName>
    </submittedName>
</protein>
<comment type="caution">
    <text evidence="1">The sequence shown here is derived from an EMBL/GenBank/DDBJ whole genome shotgun (WGS) entry which is preliminary data.</text>
</comment>
<dbReference type="EMBL" id="BCWF01000001">
    <property type="protein sequence ID" value="GAT18760.1"/>
    <property type="molecule type" value="Genomic_DNA"/>
</dbReference>
<dbReference type="Proteomes" id="UP000075230">
    <property type="component" value="Unassembled WGS sequence"/>
</dbReference>
<accession>A0A146EXP5</accession>
<evidence type="ECO:0000313" key="1">
    <source>
        <dbReference type="EMBL" id="GAT18760.1"/>
    </source>
</evidence>